<dbReference type="EMBL" id="ADFR01000007">
    <property type="protein sequence ID" value="EFC05714.1"/>
    <property type="molecule type" value="Genomic_DNA"/>
</dbReference>
<dbReference type="AlphaFoldDB" id="D2MNU5"/>
<evidence type="ECO:0000256" key="3">
    <source>
        <dbReference type="ARBA" id="ARBA00022597"/>
    </source>
</evidence>
<keyword evidence="6" id="KW-0418">Kinase</keyword>
<dbReference type="eggNOG" id="COG2190">
    <property type="taxonomic scope" value="Bacteria"/>
</dbReference>
<dbReference type="InterPro" id="IPR050890">
    <property type="entry name" value="PTS_EIIA_component"/>
</dbReference>
<protein>
    <submittedName>
        <fullName evidence="8">PTS system, glucose subfamily, IIA component</fullName>
    </submittedName>
</protein>
<keyword evidence="5" id="KW-0598">Phosphotransferase system</keyword>
<evidence type="ECO:0000256" key="4">
    <source>
        <dbReference type="ARBA" id="ARBA00022679"/>
    </source>
</evidence>
<proteinExistence type="predicted"/>
<evidence type="ECO:0000256" key="6">
    <source>
        <dbReference type="ARBA" id="ARBA00022777"/>
    </source>
</evidence>
<dbReference type="PANTHER" id="PTHR45008">
    <property type="entry name" value="PTS SYSTEM GLUCOSE-SPECIFIC EIIA COMPONENT"/>
    <property type="match status" value="1"/>
</dbReference>
<reference evidence="9" key="1">
    <citation type="submission" date="2009-12" db="EMBL/GenBank/DDBJ databases">
        <title>Sequence of Clostridiales genomosp. BVAB3 str. UPII9-5.</title>
        <authorList>
            <person name="Madupu R."/>
            <person name="Durkin A.S."/>
            <person name="Torralba M."/>
            <person name="Methe B."/>
            <person name="Sutton G.G."/>
            <person name="Strausberg R.L."/>
            <person name="Nelson K.E."/>
        </authorList>
    </citation>
    <scope>NUCLEOTIDE SEQUENCE [LARGE SCALE GENOMIC DNA]</scope>
    <source>
        <strain evidence="9">W1219</strain>
    </source>
</reference>
<evidence type="ECO:0000256" key="1">
    <source>
        <dbReference type="ARBA" id="ARBA00004496"/>
    </source>
</evidence>
<sequence length="155" mass="16688">MGLFSKKMTIEAPCTGVLKPLQEVNDPVFSKGLVGQGFAVLPNDGEVVSPVEGEVTMVFPTGHAFGVKDKKGWEYLIHLGIDTVNLKGEGFETKVSVGQWLQKGEPVSRMDLALLKEKGLESDVLVLVTNPATVTIKQPYGDVEKGQIVAEVNHA</sequence>
<dbReference type="GO" id="GO:0005737">
    <property type="term" value="C:cytoplasm"/>
    <property type="evidence" value="ECO:0007669"/>
    <property type="project" value="UniProtKB-SubCell"/>
</dbReference>
<dbReference type="PROSITE" id="PS51093">
    <property type="entry name" value="PTS_EIIA_TYPE_1"/>
    <property type="match status" value="1"/>
</dbReference>
<dbReference type="OrthoDB" id="92465at2"/>
<dbReference type="InterPro" id="IPR011055">
    <property type="entry name" value="Dup_hybrid_motif"/>
</dbReference>
<evidence type="ECO:0000256" key="5">
    <source>
        <dbReference type="ARBA" id="ARBA00022683"/>
    </source>
</evidence>
<feature type="domain" description="PTS EIIA type-1" evidence="7">
    <location>
        <begin position="26"/>
        <end position="130"/>
    </location>
</feature>
<dbReference type="GO" id="GO:0009401">
    <property type="term" value="P:phosphoenolpyruvate-dependent sugar phosphotransferase system"/>
    <property type="evidence" value="ECO:0007669"/>
    <property type="project" value="UniProtKB-KW"/>
</dbReference>
<name>D2MNU5_9FIRM</name>
<accession>D2MNU5</accession>
<dbReference type="STRING" id="679192.HMPREF9013_0637"/>
<dbReference type="Pfam" id="PF00358">
    <property type="entry name" value="PTS_EIIA_1"/>
    <property type="match status" value="1"/>
</dbReference>
<keyword evidence="2" id="KW-0813">Transport</keyword>
<evidence type="ECO:0000313" key="8">
    <source>
        <dbReference type="EMBL" id="EFC05714.1"/>
    </source>
</evidence>
<dbReference type="GO" id="GO:0016301">
    <property type="term" value="F:kinase activity"/>
    <property type="evidence" value="ECO:0007669"/>
    <property type="project" value="UniProtKB-KW"/>
</dbReference>
<dbReference type="FunFam" id="2.70.70.10:FF:000001">
    <property type="entry name" value="PTS system glucose-specific IIA component"/>
    <property type="match status" value="1"/>
</dbReference>
<evidence type="ECO:0000313" key="9">
    <source>
        <dbReference type="Proteomes" id="UP000005017"/>
    </source>
</evidence>
<comment type="caution">
    <text evidence="8">The sequence shown here is derived from an EMBL/GenBank/DDBJ whole genome shotgun (WGS) entry which is preliminary data.</text>
</comment>
<dbReference type="SUPFAM" id="SSF51261">
    <property type="entry name" value="Duplicated hybrid motif"/>
    <property type="match status" value="1"/>
</dbReference>
<dbReference type="Proteomes" id="UP000005017">
    <property type="component" value="Unassembled WGS sequence"/>
</dbReference>
<keyword evidence="4" id="KW-0808">Transferase</keyword>
<gene>
    <name evidence="8" type="primary">ptbA</name>
    <name evidence="8" type="ORF">HMPREF9013_0637</name>
</gene>
<evidence type="ECO:0000259" key="7">
    <source>
        <dbReference type="PROSITE" id="PS51093"/>
    </source>
</evidence>
<comment type="subcellular location">
    <subcellularLocation>
        <location evidence="1">Cytoplasm</location>
    </subcellularLocation>
</comment>
<evidence type="ECO:0000256" key="2">
    <source>
        <dbReference type="ARBA" id="ARBA00022448"/>
    </source>
</evidence>
<dbReference type="Gene3D" id="2.70.70.10">
    <property type="entry name" value="Glucose Permease (Domain IIA)"/>
    <property type="match status" value="1"/>
</dbReference>
<keyword evidence="9" id="KW-1185">Reference proteome</keyword>
<keyword evidence="3" id="KW-0762">Sugar transport</keyword>
<organism evidence="8 9">
    <name type="scientific">Bulleidia extructa W1219</name>
    <dbReference type="NCBI Taxonomy" id="679192"/>
    <lineage>
        <taxon>Bacteria</taxon>
        <taxon>Bacillati</taxon>
        <taxon>Bacillota</taxon>
        <taxon>Erysipelotrichia</taxon>
        <taxon>Erysipelotrichales</taxon>
        <taxon>Erysipelotrichaceae</taxon>
        <taxon>Bulleidia</taxon>
    </lineage>
</organism>
<dbReference type="RefSeq" id="WP_006627046.1">
    <property type="nucleotide sequence ID" value="NZ_ADFR01000007.1"/>
</dbReference>
<dbReference type="PANTHER" id="PTHR45008:SF1">
    <property type="entry name" value="PTS SYSTEM GLUCOSE-SPECIFIC EIIA COMPONENT"/>
    <property type="match status" value="1"/>
</dbReference>
<dbReference type="InterPro" id="IPR001127">
    <property type="entry name" value="PTS_EIIA_1_perm"/>
</dbReference>
<dbReference type="NCBIfam" id="TIGR00830">
    <property type="entry name" value="PTBA"/>
    <property type="match status" value="1"/>
</dbReference>